<reference evidence="2 5" key="2">
    <citation type="submission" date="2019-11" db="EMBL/GenBank/DDBJ databases">
        <title>Genome-resolved metagenomics to study the prevalence of co-infection and intraspecific heterogeneity among plant pathogen metapopulations.</title>
        <authorList>
            <person name="Newberry E."/>
            <person name="Bhandari R."/>
            <person name="Kemble J."/>
            <person name="Sikora E."/>
            <person name="Potnis N."/>
        </authorList>
    </citation>
    <scope>NUCLEOTIDE SEQUENCE [LARGE SCALE GENOMIC DNA]</scope>
    <source>
        <strain evidence="2">Xp_Tom_Tuscaloosa_18b</strain>
    </source>
</reference>
<sequence>MSGVNYKSVVALIFLISALPLQAQMVSPESEFDKRVRSSQSVQPLGDKPFGELVDLYTGAVSFRQVDIVLEGQGLPIELSRTLEINDRSFAQTDSRAFTDWRLEVPRIETIIADRFNLRCANISGAPTIVLNSSASSSPIFYPPEQWWGGYQLVIPGSGRQDLLKRDASNGLAPQPMSVDGGVVDFPVLTKNQWMIGCLQKTSNGLAGSDGFFVVSPEGTKYWMDWAVTRRYDNVGFAQPNFGGVARNMAMRLVSRIEDKFGNALTYQYDAAGNLTRISSSDGRVLSINYESWSQRLASGATESGARITSAVLQTTDTPPRTWSYRYGVLADGRTHLVALTQPDGSSWAFDVGGFNTAPGYSAIVYPTDNGCSFVTNTSAVTATGTMRHPSGLTGIFTVGSTIRGRSYVPYVCDNSFNRRTLVHPNVYPSRTLARKEFYGPGVASRVWSYAYSPPNNSWSKDCSAGCASTVWTDVVAPNGSATRYTYSNRFDVSESQLLRSEQFSGTVGTTLVRTLQNSYAPATNGPWPARYGLNFASNLNSDQTTRVSPLSSQVIGQDSTAYTYSVRSYDAFARPTAVARYTPWHGRTDVTSYYDNTQKWVLGQEASSTNSDTGLMERQITYNSNAQPISITAFGKLRQTIGYNSDGTVAYVADANNNSTTLGSWKRGVPQSVRFADGTSISANVNDNGWISSVTDQNGYQTNYSYDQMGRLSTIAYPANDSTAWNIKSQSFERVGNAEYDIAADHWRQTVINGNARKITYFDAMLQPLLTREYDVANESGTQRFQRLSYDTMGQLTFSSYPGNNSSLSTGYRNSYDVLGRSISSSQDSELGSLTTTTNYLSGNQTSVTDPRGQVTVTGYQVFDQPAYDTPVWIQHPEGTYTDIARNIFGKPISITRRNANASQALTRTYAYNSNQELCRSVEPETGATLMGYDAAGNMKWSAAGLASDIGCDQTGASATIATRRVDRAYDSRNRLNALFFPDGNGNQRWTYWPDGLVKQITTINSGVASYNSYAYNKRRLLVGESQGQADGETWAINSIYNANGDLAMHRYPTGMTVDYAPNALGQATQAGGYATGASYYPNGALRQFTYGNGIVHSMVQNARQLPDTSEDAFGGTAVLSDGYDYDANGNVAAITDGASGRNQRGNRTMTYDGLDRLRSTVSPMFGTAEYRYDSLDNLTYVRAPGREHYYCYDPYWHLTNIKINECSGSTVVGLAYDLQGNLTNKNGQAYVFDFGNRLRAATNKESYRYDGNGRRTQAIQSGGSVGSMYDQAGVLRFQKNQRLSRMTEYVLLGGSNVAEVEWTFGQVPAMKDALTWAATSGSVRYVVEESIDGLTWTSVYEGDQTTWTSLSRPSGAYSYRVLACTQDGTCTALPGVSHVKRSAADIIPLLYQLLLN</sequence>
<gene>
    <name evidence="3" type="ORF">DB769_21535</name>
    <name evidence="2" type="ORF">G3W61_19395</name>
</gene>
<dbReference type="InterPro" id="IPR031325">
    <property type="entry name" value="RHS_repeat"/>
</dbReference>
<proteinExistence type="predicted"/>
<dbReference type="Proteomes" id="UP000471082">
    <property type="component" value="Unassembled WGS sequence"/>
</dbReference>
<dbReference type="RefSeq" id="WP_008571749.1">
    <property type="nucleotide sequence ID" value="NZ_CP018475.1"/>
</dbReference>
<feature type="chain" id="PRO_5044426412" evidence="1">
    <location>
        <begin position="24"/>
        <end position="1398"/>
    </location>
</feature>
<dbReference type="Pfam" id="PF05593">
    <property type="entry name" value="RHS_repeat"/>
    <property type="match status" value="2"/>
</dbReference>
<evidence type="ECO:0000313" key="4">
    <source>
        <dbReference type="Proteomes" id="UP000289372"/>
    </source>
</evidence>
<dbReference type="GeneID" id="61776718"/>
<dbReference type="EMBL" id="PUUL01000150">
    <property type="protein sequence ID" value="RXD49212.1"/>
    <property type="molecule type" value="Genomic_DNA"/>
</dbReference>
<evidence type="ECO:0000313" key="3">
    <source>
        <dbReference type="EMBL" id="RXD49212.1"/>
    </source>
</evidence>
<dbReference type="Gene3D" id="2.180.10.10">
    <property type="entry name" value="RHS repeat-associated core"/>
    <property type="match status" value="2"/>
</dbReference>
<dbReference type="NCBIfam" id="TIGR01643">
    <property type="entry name" value="YD_repeat_2x"/>
    <property type="match status" value="1"/>
</dbReference>
<protein>
    <submittedName>
        <fullName evidence="2">RHS repeat protein</fullName>
    </submittedName>
    <submittedName>
        <fullName evidence="3">Wall associated protein</fullName>
    </submittedName>
</protein>
<organism evidence="2 5">
    <name type="scientific">Xanthomonas perforans</name>
    <dbReference type="NCBI Taxonomy" id="442694"/>
    <lineage>
        <taxon>Bacteria</taxon>
        <taxon>Pseudomonadati</taxon>
        <taxon>Pseudomonadota</taxon>
        <taxon>Gammaproteobacteria</taxon>
        <taxon>Lysobacterales</taxon>
        <taxon>Lysobacteraceae</taxon>
        <taxon>Xanthomonas</taxon>
    </lineage>
</organism>
<dbReference type="PANTHER" id="PTHR32305">
    <property type="match status" value="1"/>
</dbReference>
<evidence type="ECO:0000256" key="1">
    <source>
        <dbReference type="SAM" id="SignalP"/>
    </source>
</evidence>
<keyword evidence="1" id="KW-0732">Signal</keyword>
<feature type="signal peptide" evidence="1">
    <location>
        <begin position="1"/>
        <end position="23"/>
    </location>
</feature>
<evidence type="ECO:0000313" key="2">
    <source>
        <dbReference type="EMBL" id="NEL78384.1"/>
    </source>
</evidence>
<dbReference type="InterPro" id="IPR050708">
    <property type="entry name" value="T6SS_VgrG/RHS"/>
</dbReference>
<evidence type="ECO:0000313" key="5">
    <source>
        <dbReference type="Proteomes" id="UP000471082"/>
    </source>
</evidence>
<dbReference type="InterPro" id="IPR006530">
    <property type="entry name" value="YD"/>
</dbReference>
<reference evidence="3 4" key="1">
    <citation type="submission" date="2018-02" db="EMBL/GenBank/DDBJ databases">
        <title>Characterization of Xanthomonas diversity in transplant houses and field plants.</title>
        <authorList>
            <person name="Abrahamian P."/>
            <person name="Timilsina S."/>
            <person name="Minsavage G.V."/>
            <person name="Goss E.M."/>
            <person name="Jones J.B."/>
            <person name="Vallad G.E."/>
        </authorList>
    </citation>
    <scope>NUCLEOTIDE SEQUENCE [LARGE SCALE GENOMIC DNA]</scope>
    <source>
        <strain evidence="3 4">GEV2132</strain>
    </source>
</reference>
<dbReference type="Proteomes" id="UP000289372">
    <property type="component" value="Unassembled WGS sequence"/>
</dbReference>
<comment type="caution">
    <text evidence="2">The sequence shown here is derived from an EMBL/GenBank/DDBJ whole genome shotgun (WGS) entry which is preliminary data.</text>
</comment>
<name>A0A6P0GCL2_XANPE</name>
<accession>A0A6P0GCL2</accession>
<dbReference type="EMBL" id="JAAGYU010000127">
    <property type="protein sequence ID" value="NEL78384.1"/>
    <property type="molecule type" value="Genomic_DNA"/>
</dbReference>
<dbReference type="PANTHER" id="PTHR32305:SF15">
    <property type="entry name" value="PROTEIN RHSA-RELATED"/>
    <property type="match status" value="1"/>
</dbReference>